<reference evidence="1 2" key="1">
    <citation type="submission" date="2019-12" db="EMBL/GenBank/DDBJ databases">
        <title>Paenibacillus sp. nov., an endophytic bacterium isolated from the stem of Dendrobium.</title>
        <authorList>
            <person name="Zhao R."/>
        </authorList>
    </citation>
    <scope>NUCLEOTIDE SEQUENCE [LARGE SCALE GENOMIC DNA]</scope>
    <source>
        <strain evidence="1 2">HJL G12</strain>
    </source>
</reference>
<keyword evidence="2" id="KW-1185">Reference proteome</keyword>
<gene>
    <name evidence="1" type="ORF">GRF59_15080</name>
</gene>
<evidence type="ECO:0000313" key="2">
    <source>
        <dbReference type="Proteomes" id="UP000460318"/>
    </source>
</evidence>
<evidence type="ECO:0000313" key="1">
    <source>
        <dbReference type="EMBL" id="MWV44944.1"/>
    </source>
</evidence>
<comment type="caution">
    <text evidence="1">The sequence shown here is derived from an EMBL/GenBank/DDBJ whole genome shotgun (WGS) entry which is preliminary data.</text>
</comment>
<dbReference type="Proteomes" id="UP000460318">
    <property type="component" value="Unassembled WGS sequence"/>
</dbReference>
<proteinExistence type="predicted"/>
<sequence>MKNKKIIVDFKDVLSELEQKKIKLCFIEKKGLLIEDEHKEFYQMETYRHSSCLDKLIEEGVSVEFNRVENFESENIKDWGKEAWGVSEVKAFITRNNLQMIDN</sequence>
<name>A0A7X3LJ30_9BACL</name>
<dbReference type="EMBL" id="WUBI01000002">
    <property type="protein sequence ID" value="MWV44944.1"/>
    <property type="molecule type" value="Genomic_DNA"/>
</dbReference>
<dbReference type="AlphaFoldDB" id="A0A7X3LJ30"/>
<organism evidence="1 2">
    <name type="scientific">Paenibacillus dendrobii</name>
    <dbReference type="NCBI Taxonomy" id="2691084"/>
    <lineage>
        <taxon>Bacteria</taxon>
        <taxon>Bacillati</taxon>
        <taxon>Bacillota</taxon>
        <taxon>Bacilli</taxon>
        <taxon>Bacillales</taxon>
        <taxon>Paenibacillaceae</taxon>
        <taxon>Paenibacillus</taxon>
    </lineage>
</organism>
<accession>A0A7X3LJ30</accession>
<protein>
    <submittedName>
        <fullName evidence="1">Uncharacterized protein</fullName>
    </submittedName>
</protein>
<dbReference type="RefSeq" id="WP_160498550.1">
    <property type="nucleotide sequence ID" value="NZ_WUBI01000002.1"/>
</dbReference>